<feature type="compositionally biased region" description="Polar residues" evidence="1">
    <location>
        <begin position="522"/>
        <end position="537"/>
    </location>
</feature>
<feature type="compositionally biased region" description="Low complexity" evidence="1">
    <location>
        <begin position="570"/>
        <end position="601"/>
    </location>
</feature>
<sequence length="677" mass="71165">MSSLQATLDESSGNLFMLPGMSSPEVEDLQLHIDSGGRVVRFDNECVLIPELNAKKQRPSMVITKSYSLPLWKKKGGSGQNQPLSDSDADAEEAAQTQTQRGSARSPSPAEDRLVIKVPIPTFRRRTSRSPTRGRSVSASPAVPSRLPSCLVHRGDVPSLAASTSSPSTSHLHPGLVNRRPSLPIYHRRRDDAGHIQTVPLRDCCQACETITEECMKLGESWQEKFSRGARRRRSASLDQQEATSIAKLASLHSRTASLGGYVGGGDSSSTSKLALTVDEVDKRRKSLDIQEHPPFFSYVSPSDTLPVHDKDVSASSTSTTGTTSTTPPAEDGLLADLSTAIPDILMGSPDRHRIYRSSPIQEEDDEAQLFPLPRRSPSGTPSPKISPAQSPNGSAVNLALPTEAGGRCSPSRRVSGSRESIVSSTSSASIRSNAQKISQKQSDSSQESFLKASLSRKPGTGVGMGYAGPNSSGRLSVPSTPSGSRNSSPTSKLAGSPVLTSRSQEKTALRISTTPPPVAAKTTQGRMPASTSSISVKNKGRDKPMPPLPASTSKPRNVQRPLPSPTLPTTPEDATLSITSSLPSLSTSPPSSSLSTPPTTESIASSSSPPLATPVSPRLSPTSPRSPGAVPSSPPSQSTMGRRKLSLTAPFLKAGGALRGVSADVLKGVSSFGGGF</sequence>
<feature type="compositionally biased region" description="Polar residues" evidence="1">
    <location>
        <begin position="378"/>
        <end position="396"/>
    </location>
</feature>
<reference evidence="2" key="1">
    <citation type="submission" date="2020-11" db="EMBL/GenBank/DDBJ databases">
        <authorList>
            <consortium name="DOE Joint Genome Institute"/>
            <person name="Ahrendt S."/>
            <person name="Riley R."/>
            <person name="Andreopoulos W."/>
            <person name="Labutti K."/>
            <person name="Pangilinan J."/>
            <person name="Ruiz-Duenas F.J."/>
            <person name="Barrasa J.M."/>
            <person name="Sanchez-Garcia M."/>
            <person name="Camarero S."/>
            <person name="Miyauchi S."/>
            <person name="Serrano A."/>
            <person name="Linde D."/>
            <person name="Babiker R."/>
            <person name="Drula E."/>
            <person name="Ayuso-Fernandez I."/>
            <person name="Pacheco R."/>
            <person name="Padilla G."/>
            <person name="Ferreira P."/>
            <person name="Barriuso J."/>
            <person name="Kellner H."/>
            <person name="Castanera R."/>
            <person name="Alfaro M."/>
            <person name="Ramirez L."/>
            <person name="Pisabarro A.G."/>
            <person name="Kuo A."/>
            <person name="Tritt A."/>
            <person name="Lipzen A."/>
            <person name="He G."/>
            <person name="Yan M."/>
            <person name="Ng V."/>
            <person name="Cullen D."/>
            <person name="Martin F."/>
            <person name="Rosso M.-N."/>
            <person name="Henrissat B."/>
            <person name="Hibbett D."/>
            <person name="Martinez A.T."/>
            <person name="Grigoriev I.V."/>
        </authorList>
    </citation>
    <scope>NUCLEOTIDE SEQUENCE</scope>
    <source>
        <strain evidence="2">CBS 506.95</strain>
    </source>
</reference>
<dbReference type="Proteomes" id="UP000807306">
    <property type="component" value="Unassembled WGS sequence"/>
</dbReference>
<feature type="region of interest" description="Disordered" evidence="1">
    <location>
        <begin position="72"/>
        <end position="179"/>
    </location>
</feature>
<evidence type="ECO:0000313" key="3">
    <source>
        <dbReference type="Proteomes" id="UP000807306"/>
    </source>
</evidence>
<evidence type="ECO:0000313" key="2">
    <source>
        <dbReference type="EMBL" id="KAF9527123.1"/>
    </source>
</evidence>
<feature type="compositionally biased region" description="Polar residues" evidence="1">
    <location>
        <begin position="602"/>
        <end position="611"/>
    </location>
</feature>
<feature type="compositionally biased region" description="Low complexity" evidence="1">
    <location>
        <begin position="614"/>
        <end position="628"/>
    </location>
</feature>
<dbReference type="OrthoDB" id="3269282at2759"/>
<feature type="region of interest" description="Disordered" evidence="1">
    <location>
        <begin position="360"/>
        <end position="648"/>
    </location>
</feature>
<dbReference type="AlphaFoldDB" id="A0A9P6ECX0"/>
<feature type="region of interest" description="Disordered" evidence="1">
    <location>
        <begin position="294"/>
        <end position="334"/>
    </location>
</feature>
<keyword evidence="3" id="KW-1185">Reference proteome</keyword>
<feature type="compositionally biased region" description="Low complexity" evidence="1">
    <location>
        <begin position="158"/>
        <end position="173"/>
    </location>
</feature>
<feature type="compositionally biased region" description="Polar residues" evidence="1">
    <location>
        <begin position="470"/>
        <end position="503"/>
    </location>
</feature>
<feature type="compositionally biased region" description="Low complexity" evidence="1">
    <location>
        <begin position="412"/>
        <end position="449"/>
    </location>
</feature>
<dbReference type="EMBL" id="MU157864">
    <property type="protein sequence ID" value="KAF9527123.1"/>
    <property type="molecule type" value="Genomic_DNA"/>
</dbReference>
<protein>
    <submittedName>
        <fullName evidence="2">Uncharacterized protein</fullName>
    </submittedName>
</protein>
<comment type="caution">
    <text evidence="2">The sequence shown here is derived from an EMBL/GenBank/DDBJ whole genome shotgun (WGS) entry which is preliminary data.</text>
</comment>
<evidence type="ECO:0000256" key="1">
    <source>
        <dbReference type="SAM" id="MobiDB-lite"/>
    </source>
</evidence>
<name>A0A9P6ECX0_9AGAR</name>
<gene>
    <name evidence="2" type="ORF">CPB83DRAFT_895552</name>
</gene>
<organism evidence="2 3">
    <name type="scientific">Crepidotus variabilis</name>
    <dbReference type="NCBI Taxonomy" id="179855"/>
    <lineage>
        <taxon>Eukaryota</taxon>
        <taxon>Fungi</taxon>
        <taxon>Dikarya</taxon>
        <taxon>Basidiomycota</taxon>
        <taxon>Agaricomycotina</taxon>
        <taxon>Agaricomycetes</taxon>
        <taxon>Agaricomycetidae</taxon>
        <taxon>Agaricales</taxon>
        <taxon>Agaricineae</taxon>
        <taxon>Crepidotaceae</taxon>
        <taxon>Crepidotus</taxon>
    </lineage>
</organism>
<accession>A0A9P6ECX0</accession>
<proteinExistence type="predicted"/>
<feature type="compositionally biased region" description="Low complexity" evidence="1">
    <location>
        <begin position="314"/>
        <end position="327"/>
    </location>
</feature>